<proteinExistence type="predicted"/>
<dbReference type="InterPro" id="IPR036374">
    <property type="entry name" value="OxRdtase_Mopterin-bd_sf"/>
</dbReference>
<evidence type="ECO:0000313" key="3">
    <source>
        <dbReference type="EMBL" id="MFC6640545.1"/>
    </source>
</evidence>
<dbReference type="RefSeq" id="WP_240791678.1">
    <property type="nucleotide sequence ID" value="NZ_JBHSWA010000001.1"/>
</dbReference>
<dbReference type="EMBL" id="JBHSWA010000001">
    <property type="protein sequence ID" value="MFC6640545.1"/>
    <property type="molecule type" value="Genomic_DNA"/>
</dbReference>
<evidence type="ECO:0000313" key="4">
    <source>
        <dbReference type="Proteomes" id="UP001596403"/>
    </source>
</evidence>
<keyword evidence="4" id="KW-1185">Reference proteome</keyword>
<keyword evidence="1" id="KW-0732">Signal</keyword>
<feature type="chain" id="PRO_5045535881" evidence="1">
    <location>
        <begin position="26"/>
        <end position="158"/>
    </location>
</feature>
<gene>
    <name evidence="3" type="ORF">ACFQAU_01060</name>
</gene>
<name>A0ABW1YVB0_9RHOB</name>
<dbReference type="SUPFAM" id="SSF56524">
    <property type="entry name" value="Oxidoreductase molybdopterin-binding domain"/>
    <property type="match status" value="1"/>
</dbReference>
<evidence type="ECO:0000256" key="1">
    <source>
        <dbReference type="SAM" id="SignalP"/>
    </source>
</evidence>
<protein>
    <submittedName>
        <fullName evidence="3">Molybdopterin-dependent oxidoreductase</fullName>
    </submittedName>
</protein>
<dbReference type="Pfam" id="PF00174">
    <property type="entry name" value="Oxidored_molyb"/>
    <property type="match status" value="1"/>
</dbReference>
<dbReference type="Gene3D" id="3.90.420.10">
    <property type="entry name" value="Oxidoreductase, molybdopterin-binding domain"/>
    <property type="match status" value="1"/>
</dbReference>
<dbReference type="InterPro" id="IPR000572">
    <property type="entry name" value="OxRdtase_Mopterin-bd_dom"/>
</dbReference>
<comment type="caution">
    <text evidence="3">The sequence shown here is derived from an EMBL/GenBank/DDBJ whole genome shotgun (WGS) entry which is preliminary data.</text>
</comment>
<evidence type="ECO:0000259" key="2">
    <source>
        <dbReference type="Pfam" id="PF00174"/>
    </source>
</evidence>
<sequence>MMLIMRTFFTGLFALLLAAPTLSYAQDILTVATADRTESFTLEKILAMPQTTVVTKNDYVNEATTFQGPSLRSVLKEMDVAQDATLKMVALNDFSSEVPAADAFAYDVILAVLLNGETMPVRDKGPIWVIYPMDGNPELHDDIYNDRLVWQLKSISVD</sequence>
<dbReference type="Proteomes" id="UP001596403">
    <property type="component" value="Unassembled WGS sequence"/>
</dbReference>
<accession>A0ABW1YVB0</accession>
<reference evidence="4" key="1">
    <citation type="journal article" date="2019" name="Int. J. Syst. Evol. Microbiol.">
        <title>The Global Catalogue of Microorganisms (GCM) 10K type strain sequencing project: providing services to taxonomists for standard genome sequencing and annotation.</title>
        <authorList>
            <consortium name="The Broad Institute Genomics Platform"/>
            <consortium name="The Broad Institute Genome Sequencing Center for Infectious Disease"/>
            <person name="Wu L."/>
            <person name="Ma J."/>
        </authorList>
    </citation>
    <scope>NUCLEOTIDE SEQUENCE [LARGE SCALE GENOMIC DNA]</scope>
    <source>
        <strain evidence="4">NBRC 111368</strain>
    </source>
</reference>
<feature type="signal peptide" evidence="1">
    <location>
        <begin position="1"/>
        <end position="25"/>
    </location>
</feature>
<feature type="domain" description="Oxidoreductase molybdopterin-binding" evidence="2">
    <location>
        <begin position="50"/>
        <end position="132"/>
    </location>
</feature>
<organism evidence="3 4">
    <name type="scientific">Sulfitobacter profundi</name>
    <dbReference type="NCBI Taxonomy" id="2679961"/>
    <lineage>
        <taxon>Bacteria</taxon>
        <taxon>Pseudomonadati</taxon>
        <taxon>Pseudomonadota</taxon>
        <taxon>Alphaproteobacteria</taxon>
        <taxon>Rhodobacterales</taxon>
        <taxon>Roseobacteraceae</taxon>
        <taxon>Sulfitobacter</taxon>
    </lineage>
</organism>